<gene>
    <name evidence="4" type="ORF">AUP44_18205</name>
</gene>
<dbReference type="GeneID" id="97244030"/>
<dbReference type="PANTHER" id="PTHR45953:SF1">
    <property type="entry name" value="IDURONATE 2-SULFATASE"/>
    <property type="match status" value="1"/>
</dbReference>
<dbReference type="Proteomes" id="UP000075787">
    <property type="component" value="Unassembled WGS sequence"/>
</dbReference>
<evidence type="ECO:0000256" key="1">
    <source>
        <dbReference type="ARBA" id="ARBA00022723"/>
    </source>
</evidence>
<comment type="caution">
    <text evidence="4">The sequence shown here is derived from an EMBL/GenBank/DDBJ whole genome shotgun (WGS) entry which is preliminary data.</text>
</comment>
<dbReference type="SUPFAM" id="SSF53649">
    <property type="entry name" value="Alkaline phosphatase-like"/>
    <property type="match status" value="1"/>
</dbReference>
<dbReference type="EMBL" id="LPZR01000229">
    <property type="protein sequence ID" value="KYO49331.1"/>
    <property type="molecule type" value="Genomic_DNA"/>
</dbReference>
<evidence type="ECO:0000259" key="3">
    <source>
        <dbReference type="Pfam" id="PF00884"/>
    </source>
</evidence>
<reference evidence="4 5" key="1">
    <citation type="submission" date="2015-12" db="EMBL/GenBank/DDBJ databases">
        <title>Genome sequence of Tistrella mobilis MCCC 1A02139.</title>
        <authorList>
            <person name="Lu L."/>
            <person name="Lai Q."/>
            <person name="Shao Z."/>
            <person name="Qian P."/>
        </authorList>
    </citation>
    <scope>NUCLEOTIDE SEQUENCE [LARGE SCALE GENOMIC DNA]</scope>
    <source>
        <strain evidence="4 5">MCCC 1A02139</strain>
    </source>
</reference>
<dbReference type="CDD" id="cd16028">
    <property type="entry name" value="PMH"/>
    <property type="match status" value="1"/>
</dbReference>
<protein>
    <recommendedName>
        <fullName evidence="3">Sulfatase N-terminal domain-containing protein</fullName>
    </recommendedName>
</protein>
<dbReference type="GO" id="GO:0008484">
    <property type="term" value="F:sulfuric ester hydrolase activity"/>
    <property type="evidence" value="ECO:0007669"/>
    <property type="project" value="TreeGrafter"/>
</dbReference>
<dbReference type="RefSeq" id="WP_062770564.1">
    <property type="nucleotide sequence ID" value="NZ_CP121045.1"/>
</dbReference>
<proteinExistence type="predicted"/>
<dbReference type="InterPro" id="IPR000917">
    <property type="entry name" value="Sulfatase_N"/>
</dbReference>
<dbReference type="Pfam" id="PF00884">
    <property type="entry name" value="Sulfatase"/>
    <property type="match status" value="1"/>
</dbReference>
<evidence type="ECO:0000313" key="5">
    <source>
        <dbReference type="Proteomes" id="UP000075787"/>
    </source>
</evidence>
<dbReference type="PANTHER" id="PTHR45953">
    <property type="entry name" value="IDURONATE 2-SULFATASE"/>
    <property type="match status" value="1"/>
</dbReference>
<evidence type="ECO:0000256" key="2">
    <source>
        <dbReference type="ARBA" id="ARBA00022801"/>
    </source>
</evidence>
<sequence>MARNVLLIMVDQWRWDLSPGLGNPLVATPALDRLAARGAVFTRHFAQSAPCGPARASFASGQYVFNHRVFANPVPMAAGRRLLQHHLRTAGITPYMIGYTTAVPDPRGRDPQDPVFHGPSVAEGWQILREMDEDKARYTAWARGQGADLDPDYDAGFAHHLRAGAPVETSPQPDGLHDSRWLADAAVAFLDNAPERPWLLHLGFYRPHPPLAALARHLARVPDAPLLPPIDAAAEDAIHPLAALFRRVVPASIAHPGLDGPASALPAATVAALRKAYLALLAEVDDEVGRVLAALERSGRSQDTLVVFMSDHGEQWGEHGLFGKRAIHQASFRVPLIIADPRPGADPTRGGRIHAITEHVDLLPTLLDWFGIAAPPQCDGRSLLGLIAGDRSSDWRDAAVYEHDFRDKLTGPVPGLARSPHEAQFTAIQDERWAYLHFPDADPVLFDLEADPGQTRNLAADPAFTPVVHRMMRRLLDHRIRHADRTLSEARAAPGGMIGRW</sequence>
<feature type="domain" description="Sulfatase N-terminal" evidence="3">
    <location>
        <begin position="3"/>
        <end position="372"/>
    </location>
</feature>
<dbReference type="GO" id="GO:0046872">
    <property type="term" value="F:metal ion binding"/>
    <property type="evidence" value="ECO:0007669"/>
    <property type="project" value="UniProtKB-KW"/>
</dbReference>
<evidence type="ECO:0000313" key="4">
    <source>
        <dbReference type="EMBL" id="KYO49331.1"/>
    </source>
</evidence>
<dbReference type="InterPro" id="IPR017850">
    <property type="entry name" value="Alkaline_phosphatase_core_sf"/>
</dbReference>
<accession>A0A162JJL5</accession>
<dbReference type="GO" id="GO:0005737">
    <property type="term" value="C:cytoplasm"/>
    <property type="evidence" value="ECO:0007669"/>
    <property type="project" value="TreeGrafter"/>
</dbReference>
<dbReference type="AlphaFoldDB" id="A0A162JJL5"/>
<keyword evidence="1" id="KW-0479">Metal-binding</keyword>
<keyword evidence="2" id="KW-0378">Hydrolase</keyword>
<dbReference type="Gene3D" id="3.40.720.10">
    <property type="entry name" value="Alkaline Phosphatase, subunit A"/>
    <property type="match status" value="1"/>
</dbReference>
<name>A0A162JJL5_9PROT</name>
<organism evidence="4 5">
    <name type="scientific">Tistrella mobilis</name>
    <dbReference type="NCBI Taxonomy" id="171437"/>
    <lineage>
        <taxon>Bacteria</taxon>
        <taxon>Pseudomonadati</taxon>
        <taxon>Pseudomonadota</taxon>
        <taxon>Alphaproteobacteria</taxon>
        <taxon>Geminicoccales</taxon>
        <taxon>Geminicoccaceae</taxon>
        <taxon>Tistrella</taxon>
    </lineage>
</organism>